<dbReference type="FunFam" id="2.170.130.10:FF:000008">
    <property type="entry name" value="SusC/RagA family TonB-linked outer membrane protein"/>
    <property type="match status" value="1"/>
</dbReference>
<reference evidence="13 14" key="1">
    <citation type="submission" date="2018-11" db="EMBL/GenBank/DDBJ databases">
        <title>Chitinophaga lutea sp.nov., isolate from arsenic contaminated soil.</title>
        <authorList>
            <person name="Zong Y."/>
        </authorList>
    </citation>
    <scope>NUCLEOTIDE SEQUENCE [LARGE SCALE GENOMIC DNA]</scope>
    <source>
        <strain evidence="13 14">ZY74</strain>
    </source>
</reference>
<dbReference type="SUPFAM" id="SSF56935">
    <property type="entry name" value="Porins"/>
    <property type="match status" value="1"/>
</dbReference>
<name>A0A3N4Q0I2_9BACT</name>
<dbReference type="InterPro" id="IPR008969">
    <property type="entry name" value="CarboxyPept-like_regulatory"/>
</dbReference>
<feature type="chain" id="PRO_5018014272" evidence="10">
    <location>
        <begin position="22"/>
        <end position="1010"/>
    </location>
</feature>
<dbReference type="InterPro" id="IPR023997">
    <property type="entry name" value="TonB-dep_OMP_SusC/RagA_CS"/>
</dbReference>
<dbReference type="OrthoDB" id="9768177at2"/>
<evidence type="ECO:0000256" key="9">
    <source>
        <dbReference type="RuleBase" id="RU003357"/>
    </source>
</evidence>
<evidence type="ECO:0000313" key="13">
    <source>
        <dbReference type="EMBL" id="RPE13626.1"/>
    </source>
</evidence>
<feature type="signal peptide" evidence="10">
    <location>
        <begin position="1"/>
        <end position="21"/>
    </location>
</feature>
<dbReference type="NCBIfam" id="TIGR04056">
    <property type="entry name" value="OMP_RagA_SusC"/>
    <property type="match status" value="1"/>
</dbReference>
<keyword evidence="14" id="KW-1185">Reference proteome</keyword>
<evidence type="ECO:0000256" key="7">
    <source>
        <dbReference type="ARBA" id="ARBA00023237"/>
    </source>
</evidence>
<gene>
    <name evidence="13" type="ORF">EGT74_08965</name>
</gene>
<dbReference type="InterPro" id="IPR000531">
    <property type="entry name" value="Beta-barrel_TonB"/>
</dbReference>
<sequence>MQKANYLFVLIALLLTQAAYSQNKRISGKVTSEQNTPIPGATVQIKNTKIATASADDGTFSLQSPNDRVTLVISSIGFSTKETEATAGSPIAVQLKEDAKSLSDVVVVGYGSVRKMDLTGSVTSLKSAQLQEIPAVSIEQAISGRMAGVQVQQTSGQPGAGISVRIRGVSSIAGGNEPLYVIDGLPQFNDDVRGANGLSTINPSDIESIEVLKDAAATAIYGSRGANGVVMVTTKSGKAGQARVTFESSLGFQSLRRKLDMMNSTEYVDFAKKYYTNSGLNTPADLANFTPSVSTDWQDEVFRTALVSNSSLNVSGGTERTRYFVSAGYTDQQGIVDNSDYKRASVRLNLDSKISDRFSLQTRLMASRSMQDGFSPAVGDNTRNFGKSGIGSVLRSVTTVGIKNPDGTYTDTSPFSFNGIDVENPVAVALEVLDRNTTTRIQGGLDFKAVLAKGLTNTTRVSGDFYHIRRDLYFPRILPSMGNGIGVAELGEYDKTSALVEDYLEYRYDFSPNTYLEAIAGVSYQKERLNTVDISASGFGTDELKSYNLSSANSVSKPVTDIVESTLLSAFGRVRFNLHNRYLFAVSLRRDGASVFAENNKYGVFPSVSAGWRISEEAFLKSVEWVSNLKLRASWGKAGNPAIRPYQSLYLGRTVNTAQGAGTGLAVGLSPTFPNPNLKWETTTQTDIGVDFGVINERYRLTFDYYIKKTTDLLALVQLPPSSGVSAGIGTGPDQIIDNVGEVENKGWELSLGANIVNNSDWSVNVDVNLSANKNKVTKTKGNKDIPAISGGNDASGSNSVIRVGQPLSAFFGPRFVGLDKDGVPIHENLNGDKDSQGRDVINALDNQIIGSPYPDLYYGINPTIRYKRFTLSSIWAGVSGATINNAGLFDLTNPSPANQYNKMKAAAELYPRPSQIAANAHLRSSRFMEDASFFRLRNVRLDYNINLRGNKTIRNFNVYASGQNLLTFTDYSGYDPEVNTFSGNDRRQGVDLGAYPASKTVTLGFSITF</sequence>
<evidence type="ECO:0000313" key="14">
    <source>
        <dbReference type="Proteomes" id="UP000278351"/>
    </source>
</evidence>
<proteinExistence type="inferred from homology"/>
<dbReference type="SUPFAM" id="SSF49464">
    <property type="entry name" value="Carboxypeptidase regulatory domain-like"/>
    <property type="match status" value="1"/>
</dbReference>
<dbReference type="NCBIfam" id="TIGR04057">
    <property type="entry name" value="SusC_RagA_signa"/>
    <property type="match status" value="1"/>
</dbReference>
<dbReference type="EMBL" id="RPDH01000001">
    <property type="protein sequence ID" value="RPE13626.1"/>
    <property type="molecule type" value="Genomic_DNA"/>
</dbReference>
<dbReference type="Gene3D" id="2.60.40.1120">
    <property type="entry name" value="Carboxypeptidase-like, regulatory domain"/>
    <property type="match status" value="1"/>
</dbReference>
<organism evidence="13 14">
    <name type="scientific">Chitinophaga lutea</name>
    <dbReference type="NCBI Taxonomy" id="2488634"/>
    <lineage>
        <taxon>Bacteria</taxon>
        <taxon>Pseudomonadati</taxon>
        <taxon>Bacteroidota</taxon>
        <taxon>Chitinophagia</taxon>
        <taxon>Chitinophagales</taxon>
        <taxon>Chitinophagaceae</taxon>
        <taxon>Chitinophaga</taxon>
    </lineage>
</organism>
<evidence type="ECO:0000256" key="4">
    <source>
        <dbReference type="ARBA" id="ARBA00022692"/>
    </source>
</evidence>
<dbReference type="InterPro" id="IPR012910">
    <property type="entry name" value="Plug_dom"/>
</dbReference>
<evidence type="ECO:0000256" key="8">
    <source>
        <dbReference type="PROSITE-ProRule" id="PRU01360"/>
    </source>
</evidence>
<evidence type="ECO:0000256" key="2">
    <source>
        <dbReference type="ARBA" id="ARBA00022448"/>
    </source>
</evidence>
<dbReference type="Pfam" id="PF00593">
    <property type="entry name" value="TonB_dep_Rec_b-barrel"/>
    <property type="match status" value="1"/>
</dbReference>
<dbReference type="AlphaFoldDB" id="A0A3N4Q0I2"/>
<keyword evidence="13" id="KW-0675">Receptor</keyword>
<dbReference type="InterPro" id="IPR037066">
    <property type="entry name" value="Plug_dom_sf"/>
</dbReference>
<dbReference type="PROSITE" id="PS52016">
    <property type="entry name" value="TONB_DEPENDENT_REC_3"/>
    <property type="match status" value="1"/>
</dbReference>
<keyword evidence="7 8" id="KW-0998">Cell outer membrane</keyword>
<dbReference type="RefSeq" id="WP_123846147.1">
    <property type="nucleotide sequence ID" value="NZ_RPDH01000001.1"/>
</dbReference>
<comment type="caution">
    <text evidence="13">The sequence shown here is derived from an EMBL/GenBank/DDBJ whole genome shotgun (WGS) entry which is preliminary data.</text>
</comment>
<dbReference type="Gene3D" id="2.40.170.20">
    <property type="entry name" value="TonB-dependent receptor, beta-barrel domain"/>
    <property type="match status" value="1"/>
</dbReference>
<keyword evidence="10" id="KW-0732">Signal</keyword>
<evidence type="ECO:0000256" key="1">
    <source>
        <dbReference type="ARBA" id="ARBA00004571"/>
    </source>
</evidence>
<dbReference type="Gene3D" id="2.170.130.10">
    <property type="entry name" value="TonB-dependent receptor, plug domain"/>
    <property type="match status" value="1"/>
</dbReference>
<evidence type="ECO:0000256" key="10">
    <source>
        <dbReference type="SAM" id="SignalP"/>
    </source>
</evidence>
<dbReference type="Pfam" id="PF13715">
    <property type="entry name" value="CarbopepD_reg_2"/>
    <property type="match status" value="1"/>
</dbReference>
<keyword evidence="5 9" id="KW-0798">TonB box</keyword>
<accession>A0A3N4Q0I2</accession>
<keyword evidence="6 8" id="KW-0472">Membrane</keyword>
<dbReference type="Proteomes" id="UP000278351">
    <property type="component" value="Unassembled WGS sequence"/>
</dbReference>
<evidence type="ECO:0000259" key="11">
    <source>
        <dbReference type="Pfam" id="PF00593"/>
    </source>
</evidence>
<evidence type="ECO:0000256" key="5">
    <source>
        <dbReference type="ARBA" id="ARBA00023077"/>
    </source>
</evidence>
<evidence type="ECO:0000256" key="3">
    <source>
        <dbReference type="ARBA" id="ARBA00022452"/>
    </source>
</evidence>
<dbReference type="InterPro" id="IPR023996">
    <property type="entry name" value="TonB-dep_OMP_SusC/RagA"/>
</dbReference>
<feature type="domain" description="TonB-dependent receptor-like beta-barrel" evidence="11">
    <location>
        <begin position="558"/>
        <end position="966"/>
    </location>
</feature>
<dbReference type="InterPro" id="IPR039426">
    <property type="entry name" value="TonB-dep_rcpt-like"/>
</dbReference>
<evidence type="ECO:0000259" key="12">
    <source>
        <dbReference type="Pfam" id="PF07715"/>
    </source>
</evidence>
<dbReference type="Pfam" id="PF07715">
    <property type="entry name" value="Plug"/>
    <property type="match status" value="1"/>
</dbReference>
<comment type="similarity">
    <text evidence="8 9">Belongs to the TonB-dependent receptor family.</text>
</comment>
<comment type="subcellular location">
    <subcellularLocation>
        <location evidence="1 8">Cell outer membrane</location>
        <topology evidence="1 8">Multi-pass membrane protein</topology>
    </subcellularLocation>
</comment>
<evidence type="ECO:0000256" key="6">
    <source>
        <dbReference type="ARBA" id="ARBA00023136"/>
    </source>
</evidence>
<dbReference type="InterPro" id="IPR036942">
    <property type="entry name" value="Beta-barrel_TonB_sf"/>
</dbReference>
<keyword evidence="3 8" id="KW-1134">Transmembrane beta strand</keyword>
<dbReference type="GO" id="GO:0009279">
    <property type="term" value="C:cell outer membrane"/>
    <property type="evidence" value="ECO:0007669"/>
    <property type="project" value="UniProtKB-SubCell"/>
</dbReference>
<protein>
    <submittedName>
        <fullName evidence="13">TonB-dependent receptor</fullName>
    </submittedName>
</protein>
<keyword evidence="4 8" id="KW-0812">Transmembrane</keyword>
<feature type="domain" description="TonB-dependent receptor plug" evidence="12">
    <location>
        <begin position="115"/>
        <end position="229"/>
    </location>
</feature>
<keyword evidence="2 8" id="KW-0813">Transport</keyword>